<protein>
    <submittedName>
        <fullName evidence="1">Uncharacterized protein</fullName>
    </submittedName>
</protein>
<gene>
    <name evidence="1" type="ORF">CUNI_LOCUS1344</name>
</gene>
<dbReference type="AlphaFoldDB" id="A0A8S3YN61"/>
<proteinExistence type="predicted"/>
<feature type="non-terminal residue" evidence="1">
    <location>
        <position position="1"/>
    </location>
</feature>
<dbReference type="EMBL" id="CAJHNH020000164">
    <property type="protein sequence ID" value="CAG5115786.1"/>
    <property type="molecule type" value="Genomic_DNA"/>
</dbReference>
<accession>A0A8S3YN61</accession>
<comment type="caution">
    <text evidence="1">The sequence shown here is derived from an EMBL/GenBank/DDBJ whole genome shotgun (WGS) entry which is preliminary data.</text>
</comment>
<reference evidence="1" key="1">
    <citation type="submission" date="2021-04" db="EMBL/GenBank/DDBJ databases">
        <authorList>
            <consortium name="Molecular Ecology Group"/>
        </authorList>
    </citation>
    <scope>NUCLEOTIDE SEQUENCE</scope>
</reference>
<name>A0A8S3YN61_9EUPU</name>
<feature type="non-terminal residue" evidence="1">
    <location>
        <position position="56"/>
    </location>
</feature>
<dbReference type="Proteomes" id="UP000678393">
    <property type="component" value="Unassembled WGS sequence"/>
</dbReference>
<evidence type="ECO:0000313" key="1">
    <source>
        <dbReference type="EMBL" id="CAG5115786.1"/>
    </source>
</evidence>
<organism evidence="1 2">
    <name type="scientific">Candidula unifasciata</name>
    <dbReference type="NCBI Taxonomy" id="100452"/>
    <lineage>
        <taxon>Eukaryota</taxon>
        <taxon>Metazoa</taxon>
        <taxon>Spiralia</taxon>
        <taxon>Lophotrochozoa</taxon>
        <taxon>Mollusca</taxon>
        <taxon>Gastropoda</taxon>
        <taxon>Heterobranchia</taxon>
        <taxon>Euthyneura</taxon>
        <taxon>Panpulmonata</taxon>
        <taxon>Eupulmonata</taxon>
        <taxon>Stylommatophora</taxon>
        <taxon>Helicina</taxon>
        <taxon>Helicoidea</taxon>
        <taxon>Geomitridae</taxon>
        <taxon>Candidula</taxon>
    </lineage>
</organism>
<sequence length="56" mass="6403">FLHAPPIDPLCDIRLRRGWYRFTSLAGGDMPTTCQETNRCGTTKPIWIVGPNPRFE</sequence>
<dbReference type="OrthoDB" id="10043005at2759"/>
<keyword evidence="2" id="KW-1185">Reference proteome</keyword>
<evidence type="ECO:0000313" key="2">
    <source>
        <dbReference type="Proteomes" id="UP000678393"/>
    </source>
</evidence>